<evidence type="ECO:0000313" key="2">
    <source>
        <dbReference type="Proteomes" id="UP001549204"/>
    </source>
</evidence>
<sequence length="70" mass="7682">MDPNPEEPVDVYALLRAAAEARLRTAKAMLSAYEANAFGTPATPEDLAYWKQELADVQVELAGLHDAHRT</sequence>
<organism evidence="1 2">
    <name type="scientific">Mesorhizobium robiniae</name>
    <dbReference type="NCBI Taxonomy" id="559315"/>
    <lineage>
        <taxon>Bacteria</taxon>
        <taxon>Pseudomonadati</taxon>
        <taxon>Pseudomonadota</taxon>
        <taxon>Alphaproteobacteria</taxon>
        <taxon>Hyphomicrobiales</taxon>
        <taxon>Phyllobacteriaceae</taxon>
        <taxon>Mesorhizobium</taxon>
    </lineage>
</organism>
<accession>A0ABV2GKE6</accession>
<protein>
    <submittedName>
        <fullName evidence="1">Uncharacterized protein</fullName>
    </submittedName>
</protein>
<evidence type="ECO:0000313" key="1">
    <source>
        <dbReference type="EMBL" id="MET3578772.1"/>
    </source>
</evidence>
<dbReference type="Proteomes" id="UP001549204">
    <property type="component" value="Unassembled WGS sequence"/>
</dbReference>
<comment type="caution">
    <text evidence="1">The sequence shown here is derived from an EMBL/GenBank/DDBJ whole genome shotgun (WGS) entry which is preliminary data.</text>
</comment>
<dbReference type="EMBL" id="JBEPMC010000003">
    <property type="protein sequence ID" value="MET3578772.1"/>
    <property type="molecule type" value="Genomic_DNA"/>
</dbReference>
<proteinExistence type="predicted"/>
<gene>
    <name evidence="1" type="ORF">ABID19_001797</name>
</gene>
<keyword evidence="2" id="KW-1185">Reference proteome</keyword>
<name>A0ABV2GKE6_9HYPH</name>
<reference evidence="1 2" key="1">
    <citation type="submission" date="2024-06" db="EMBL/GenBank/DDBJ databases">
        <title>Genomic Encyclopedia of Type Strains, Phase IV (KMG-IV): sequencing the most valuable type-strain genomes for metagenomic binning, comparative biology and taxonomic classification.</title>
        <authorList>
            <person name="Goeker M."/>
        </authorList>
    </citation>
    <scope>NUCLEOTIDE SEQUENCE [LARGE SCALE GENOMIC DNA]</scope>
    <source>
        <strain evidence="1 2">DSM 100022</strain>
    </source>
</reference>